<dbReference type="SUPFAM" id="SSF52540">
    <property type="entry name" value="P-loop containing nucleoside triphosphate hydrolases"/>
    <property type="match status" value="1"/>
</dbReference>
<dbReference type="InterPro" id="IPR027417">
    <property type="entry name" value="P-loop_NTPase"/>
</dbReference>
<organism evidence="7 8">
    <name type="scientific">Deinococcus roseus</name>
    <dbReference type="NCBI Taxonomy" id="392414"/>
    <lineage>
        <taxon>Bacteria</taxon>
        <taxon>Thermotogati</taxon>
        <taxon>Deinococcota</taxon>
        <taxon>Deinococci</taxon>
        <taxon>Deinococcales</taxon>
        <taxon>Deinococcaceae</taxon>
        <taxon>Deinococcus</taxon>
    </lineage>
</organism>
<keyword evidence="8" id="KW-1185">Reference proteome</keyword>
<keyword evidence="2 4" id="KW-0067">ATP-binding</keyword>
<dbReference type="Pfam" id="PF22740">
    <property type="entry name" value="PapZ_C"/>
    <property type="match status" value="1"/>
</dbReference>
<dbReference type="Pfam" id="PF03668">
    <property type="entry name" value="RapZ-like_N"/>
    <property type="match status" value="1"/>
</dbReference>
<dbReference type="InterPro" id="IPR053930">
    <property type="entry name" value="RapZ-like_N"/>
</dbReference>
<evidence type="ECO:0000256" key="4">
    <source>
        <dbReference type="HAMAP-Rule" id="MF_00636"/>
    </source>
</evidence>
<gene>
    <name evidence="7" type="ORF">GCM10008938_41060</name>
</gene>
<evidence type="ECO:0000256" key="2">
    <source>
        <dbReference type="ARBA" id="ARBA00022840"/>
    </source>
</evidence>
<protein>
    <submittedName>
        <fullName evidence="7">Nucleotide-binding protein</fullName>
    </submittedName>
</protein>
<name>A0ABQ2DA32_9DEIO</name>
<sequence length="278" mass="31837">MEVVIISGLSGSGKNTALKALEEAGFFVMDNLVPVLWDQMYEQALSHGIQKYAFTVDARMWAFLDQLDQQLQEFLQRSGARVLFLEASEDVLLQRYNLTRRKHPLGERSLLMDFYREKEMLASLREAADLVVDTTELSEKQLARKVEQIFSIHSKFTLRLFSFGFKHGVPRDADLVLDVRGLPNPFYDTQLRPLTGLDDGVKNYVFTPETHTYYQTLVHFLKSTLNLAEKAGRRAYTVAVGCTGGRHRSVAITEALMHDLETYNPQLKDHRDIQKGEY</sequence>
<dbReference type="Gene3D" id="3.40.50.300">
    <property type="entry name" value="P-loop containing nucleotide triphosphate hydrolases"/>
    <property type="match status" value="1"/>
</dbReference>
<proteinExistence type="inferred from homology"/>
<evidence type="ECO:0000259" key="5">
    <source>
        <dbReference type="Pfam" id="PF03668"/>
    </source>
</evidence>
<comment type="caution">
    <text evidence="7">The sequence shown here is derived from an EMBL/GenBank/DDBJ whole genome shotgun (WGS) entry which is preliminary data.</text>
</comment>
<evidence type="ECO:0000256" key="1">
    <source>
        <dbReference type="ARBA" id="ARBA00022741"/>
    </source>
</evidence>
<dbReference type="NCBIfam" id="NF003828">
    <property type="entry name" value="PRK05416.1"/>
    <property type="match status" value="1"/>
</dbReference>
<dbReference type="InterPro" id="IPR053931">
    <property type="entry name" value="RapZ_C"/>
</dbReference>
<feature type="binding site" evidence="4">
    <location>
        <begin position="8"/>
        <end position="15"/>
    </location>
    <ligand>
        <name>ATP</name>
        <dbReference type="ChEBI" id="CHEBI:30616"/>
    </ligand>
</feature>
<dbReference type="HAMAP" id="MF_00636">
    <property type="entry name" value="RapZ_like"/>
    <property type="match status" value="1"/>
</dbReference>
<dbReference type="Proteomes" id="UP000632222">
    <property type="component" value="Unassembled WGS sequence"/>
</dbReference>
<evidence type="ECO:0000259" key="6">
    <source>
        <dbReference type="Pfam" id="PF22740"/>
    </source>
</evidence>
<accession>A0ABQ2DA32</accession>
<dbReference type="RefSeq" id="WP_189006172.1">
    <property type="nucleotide sequence ID" value="NZ_BMOD01000022.1"/>
</dbReference>
<dbReference type="PIRSF" id="PIRSF005052">
    <property type="entry name" value="P-loopkin"/>
    <property type="match status" value="1"/>
</dbReference>
<dbReference type="PANTHER" id="PTHR30448:SF0">
    <property type="entry name" value="RNASE ADAPTER PROTEIN RAPZ"/>
    <property type="match status" value="1"/>
</dbReference>
<dbReference type="PANTHER" id="PTHR30448">
    <property type="entry name" value="RNASE ADAPTER PROTEIN RAPZ"/>
    <property type="match status" value="1"/>
</dbReference>
<reference evidence="8" key="1">
    <citation type="journal article" date="2019" name="Int. J. Syst. Evol. Microbiol.">
        <title>The Global Catalogue of Microorganisms (GCM) 10K type strain sequencing project: providing services to taxonomists for standard genome sequencing and annotation.</title>
        <authorList>
            <consortium name="The Broad Institute Genomics Platform"/>
            <consortium name="The Broad Institute Genome Sequencing Center for Infectious Disease"/>
            <person name="Wu L."/>
            <person name="Ma J."/>
        </authorList>
    </citation>
    <scope>NUCLEOTIDE SEQUENCE [LARGE SCALE GENOMIC DNA]</scope>
    <source>
        <strain evidence="8">JCM 14370</strain>
    </source>
</reference>
<feature type="binding site" evidence="4">
    <location>
        <begin position="57"/>
        <end position="60"/>
    </location>
    <ligand>
        <name>GTP</name>
        <dbReference type="ChEBI" id="CHEBI:37565"/>
    </ligand>
</feature>
<dbReference type="EMBL" id="BMOD01000022">
    <property type="protein sequence ID" value="GGJ50857.1"/>
    <property type="molecule type" value="Genomic_DNA"/>
</dbReference>
<feature type="domain" description="RapZ-like N-terminal" evidence="5">
    <location>
        <begin position="1"/>
        <end position="151"/>
    </location>
</feature>
<dbReference type="InterPro" id="IPR005337">
    <property type="entry name" value="RapZ-like"/>
</dbReference>
<evidence type="ECO:0000256" key="3">
    <source>
        <dbReference type="ARBA" id="ARBA00023134"/>
    </source>
</evidence>
<feature type="domain" description="RapZ C-terminal" evidence="6">
    <location>
        <begin position="157"/>
        <end position="273"/>
    </location>
</feature>
<keyword evidence="1 4" id="KW-0547">Nucleotide-binding</keyword>
<keyword evidence="3 4" id="KW-0342">GTP-binding</keyword>
<evidence type="ECO:0000313" key="8">
    <source>
        <dbReference type="Proteomes" id="UP000632222"/>
    </source>
</evidence>
<evidence type="ECO:0000313" key="7">
    <source>
        <dbReference type="EMBL" id="GGJ50857.1"/>
    </source>
</evidence>